<protein>
    <recommendedName>
        <fullName evidence="7 8">UDP-N-acetylmuramoylalanine--D-glutamate ligase</fullName>
        <ecNumber evidence="7 8">6.3.2.9</ecNumber>
    </recommendedName>
    <alternativeName>
        <fullName evidence="7">D-glutamic acid-adding enzyme</fullName>
    </alternativeName>
    <alternativeName>
        <fullName evidence="7">UDP-N-acetylmuramoyl-L-alanyl-D-glutamate synthetase</fullName>
    </alternativeName>
</protein>
<dbReference type="GO" id="GO:0005737">
    <property type="term" value="C:cytoplasm"/>
    <property type="evidence" value="ECO:0007669"/>
    <property type="project" value="UniProtKB-SubCell"/>
</dbReference>
<dbReference type="AlphaFoldDB" id="A0A0U2RQJ1"/>
<dbReference type="SUPFAM" id="SSF53623">
    <property type="entry name" value="MurD-like peptide ligases, catalytic domain"/>
    <property type="match status" value="1"/>
</dbReference>
<proteinExistence type="inferred from homology"/>
<dbReference type="NCBIfam" id="TIGR01087">
    <property type="entry name" value="murD"/>
    <property type="match status" value="1"/>
</dbReference>
<evidence type="ECO:0000256" key="8">
    <source>
        <dbReference type="RuleBase" id="RU003664"/>
    </source>
</evidence>
<organism evidence="11 12">
    <name type="scientific">Lacimicrobium alkaliphilum</name>
    <dbReference type="NCBI Taxonomy" id="1526571"/>
    <lineage>
        <taxon>Bacteria</taxon>
        <taxon>Pseudomonadati</taxon>
        <taxon>Pseudomonadota</taxon>
        <taxon>Gammaproteobacteria</taxon>
        <taxon>Alteromonadales</taxon>
        <taxon>Alteromonadaceae</taxon>
        <taxon>Lacimicrobium</taxon>
    </lineage>
</organism>
<keyword evidence="7 8" id="KW-0573">Peptidoglycan synthesis</keyword>
<evidence type="ECO:0000259" key="10">
    <source>
        <dbReference type="Pfam" id="PF08245"/>
    </source>
</evidence>
<dbReference type="GO" id="GO:0051301">
    <property type="term" value="P:cell division"/>
    <property type="evidence" value="ECO:0007669"/>
    <property type="project" value="UniProtKB-KW"/>
</dbReference>
<feature type="domain" description="Mur ligase central" evidence="10">
    <location>
        <begin position="109"/>
        <end position="280"/>
    </location>
</feature>
<keyword evidence="7 8" id="KW-0961">Cell wall biogenesis/degradation</keyword>
<evidence type="ECO:0000256" key="2">
    <source>
        <dbReference type="ARBA" id="ARBA00004752"/>
    </source>
</evidence>
<dbReference type="SUPFAM" id="SSF51984">
    <property type="entry name" value="MurCD N-terminal domain"/>
    <property type="match status" value="1"/>
</dbReference>
<comment type="similarity">
    <text evidence="7">Belongs to the MurCDEF family.</text>
</comment>
<dbReference type="OrthoDB" id="9809796at2"/>
<evidence type="ECO:0000256" key="5">
    <source>
        <dbReference type="ARBA" id="ARBA00022741"/>
    </source>
</evidence>
<dbReference type="Gene3D" id="3.90.190.20">
    <property type="entry name" value="Mur ligase, C-terminal domain"/>
    <property type="match status" value="1"/>
</dbReference>
<reference evidence="11 12" key="1">
    <citation type="submission" date="2015-12" db="EMBL/GenBank/DDBJ databases">
        <title>Complete genome of Lacimicrobium alkaliphilum KCTC 32984.</title>
        <authorList>
            <person name="Kim S.-G."/>
            <person name="Lee Y.-J."/>
        </authorList>
    </citation>
    <scope>NUCLEOTIDE SEQUENCE [LARGE SCALE GENOMIC DNA]</scope>
    <source>
        <strain evidence="11 12">YelD216</strain>
    </source>
</reference>
<dbReference type="KEGG" id="lal:AT746_16240"/>
<dbReference type="RefSeq" id="WP_062482421.1">
    <property type="nucleotide sequence ID" value="NZ_CP013650.1"/>
</dbReference>
<evidence type="ECO:0000256" key="7">
    <source>
        <dbReference type="HAMAP-Rule" id="MF_00639"/>
    </source>
</evidence>
<dbReference type="EMBL" id="CP013650">
    <property type="protein sequence ID" value="ALS99658.1"/>
    <property type="molecule type" value="Genomic_DNA"/>
</dbReference>
<keyword evidence="12" id="KW-1185">Reference proteome</keyword>
<dbReference type="Pfam" id="PF02875">
    <property type="entry name" value="Mur_ligase_C"/>
    <property type="match status" value="1"/>
</dbReference>
<name>A0A0U2RQJ1_9ALTE</name>
<dbReference type="PANTHER" id="PTHR43692">
    <property type="entry name" value="UDP-N-ACETYLMURAMOYLALANINE--D-GLUTAMATE LIGASE"/>
    <property type="match status" value="1"/>
</dbReference>
<dbReference type="GO" id="GO:0009252">
    <property type="term" value="P:peptidoglycan biosynthetic process"/>
    <property type="evidence" value="ECO:0007669"/>
    <property type="project" value="UniProtKB-UniRule"/>
</dbReference>
<dbReference type="Pfam" id="PF08245">
    <property type="entry name" value="Mur_ligase_M"/>
    <property type="match status" value="1"/>
</dbReference>
<dbReference type="InterPro" id="IPR005762">
    <property type="entry name" value="MurD"/>
</dbReference>
<keyword evidence="7 8" id="KW-0131">Cell cycle</keyword>
<evidence type="ECO:0000313" key="11">
    <source>
        <dbReference type="EMBL" id="ALS99658.1"/>
    </source>
</evidence>
<keyword evidence="4 7" id="KW-0436">Ligase</keyword>
<dbReference type="Gene3D" id="3.40.1190.10">
    <property type="entry name" value="Mur-like, catalytic domain"/>
    <property type="match status" value="1"/>
</dbReference>
<keyword evidence="7 8" id="KW-0133">Cell shape</keyword>
<dbReference type="GO" id="GO:0008360">
    <property type="term" value="P:regulation of cell shape"/>
    <property type="evidence" value="ECO:0007669"/>
    <property type="project" value="UniProtKB-KW"/>
</dbReference>
<dbReference type="InterPro" id="IPR004101">
    <property type="entry name" value="Mur_ligase_C"/>
</dbReference>
<dbReference type="UniPathway" id="UPA00219"/>
<keyword evidence="6 7" id="KW-0067">ATP-binding</keyword>
<dbReference type="STRING" id="1526571.AT746_16240"/>
<dbReference type="HAMAP" id="MF_00639">
    <property type="entry name" value="MurD"/>
    <property type="match status" value="1"/>
</dbReference>
<comment type="pathway">
    <text evidence="2 7 8">Cell wall biogenesis; peptidoglycan biosynthesis.</text>
</comment>
<keyword evidence="7 8" id="KW-0132">Cell division</keyword>
<dbReference type="GO" id="GO:0071555">
    <property type="term" value="P:cell wall organization"/>
    <property type="evidence" value="ECO:0007669"/>
    <property type="project" value="UniProtKB-KW"/>
</dbReference>
<dbReference type="Proteomes" id="UP000068447">
    <property type="component" value="Chromosome"/>
</dbReference>
<comment type="catalytic activity">
    <reaction evidence="7 8">
        <text>UDP-N-acetyl-alpha-D-muramoyl-L-alanine + D-glutamate + ATP = UDP-N-acetyl-alpha-D-muramoyl-L-alanyl-D-glutamate + ADP + phosphate + H(+)</text>
        <dbReference type="Rhea" id="RHEA:16429"/>
        <dbReference type="ChEBI" id="CHEBI:15378"/>
        <dbReference type="ChEBI" id="CHEBI:29986"/>
        <dbReference type="ChEBI" id="CHEBI:30616"/>
        <dbReference type="ChEBI" id="CHEBI:43474"/>
        <dbReference type="ChEBI" id="CHEBI:83898"/>
        <dbReference type="ChEBI" id="CHEBI:83900"/>
        <dbReference type="ChEBI" id="CHEBI:456216"/>
        <dbReference type="EC" id="6.3.2.9"/>
    </reaction>
</comment>
<gene>
    <name evidence="7" type="primary">murD</name>
    <name evidence="11" type="ORF">AT746_16240</name>
</gene>
<dbReference type="GO" id="GO:0008764">
    <property type="term" value="F:UDP-N-acetylmuramoylalanine-D-glutamate ligase activity"/>
    <property type="evidence" value="ECO:0007669"/>
    <property type="project" value="UniProtKB-UniRule"/>
</dbReference>
<sequence>MQRVLENKQVAVVGLGLTGHACVRFLCARGAGVMAFDSRSELNTQLPEKVEVHLGAFDASLLCRAQLIILSPGVSLAEPAIQQALKAGIEVIGDVELFARFNQRPVLGITGSNGKSTVTELTAAMLEASGIRAVCGGNIGTPVLELLEQDYDIAVLELSSFQLETLDSLPMLAATVLNISPDHLDRYADLQAYRQAKLRIYKNAALQVVNRDDPLTLPESGSGAEVSQLSFGLSEAREGFGYQVHSQLITRDGEALLNFEQCQLVGQHNLLNIQAAAALAFAAGASEEGIRSAVQNFKGLPHRCEKVREHRGVVWINDSKGTNIGATEAAIAGLRPQVKGQLLLIAGGDGKGADFNQLQPALQAVDKLICLGKDAEQIATMKPGALRVASMQAAVAAADSLTQAGDMVLLSPACASLDMFDNYQHRGQVFAQAVEALV</sequence>
<dbReference type="InterPro" id="IPR036565">
    <property type="entry name" value="Mur-like_cat_sf"/>
</dbReference>
<feature type="binding site" evidence="7">
    <location>
        <begin position="111"/>
        <end position="117"/>
    </location>
    <ligand>
        <name>ATP</name>
        <dbReference type="ChEBI" id="CHEBI:30616"/>
    </ligand>
</feature>
<dbReference type="PANTHER" id="PTHR43692:SF1">
    <property type="entry name" value="UDP-N-ACETYLMURAMOYLALANINE--D-GLUTAMATE LIGASE"/>
    <property type="match status" value="1"/>
</dbReference>
<evidence type="ECO:0000256" key="1">
    <source>
        <dbReference type="ARBA" id="ARBA00004496"/>
    </source>
</evidence>
<dbReference type="Pfam" id="PF21799">
    <property type="entry name" value="MurD-like_N"/>
    <property type="match status" value="1"/>
</dbReference>
<keyword evidence="3 7" id="KW-0963">Cytoplasm</keyword>
<dbReference type="SUPFAM" id="SSF53244">
    <property type="entry name" value="MurD-like peptide ligases, peptide-binding domain"/>
    <property type="match status" value="1"/>
</dbReference>
<evidence type="ECO:0000256" key="6">
    <source>
        <dbReference type="ARBA" id="ARBA00022840"/>
    </source>
</evidence>
<dbReference type="Gene3D" id="3.40.50.720">
    <property type="entry name" value="NAD(P)-binding Rossmann-like Domain"/>
    <property type="match status" value="1"/>
</dbReference>
<keyword evidence="5 7" id="KW-0547">Nucleotide-binding</keyword>
<feature type="domain" description="Mur ligase C-terminal" evidence="9">
    <location>
        <begin position="302"/>
        <end position="414"/>
    </location>
</feature>
<evidence type="ECO:0000256" key="4">
    <source>
        <dbReference type="ARBA" id="ARBA00022598"/>
    </source>
</evidence>
<dbReference type="EC" id="6.3.2.9" evidence="7 8"/>
<evidence type="ECO:0000313" key="12">
    <source>
        <dbReference type="Proteomes" id="UP000068447"/>
    </source>
</evidence>
<comment type="function">
    <text evidence="7 8">Cell wall formation. Catalyzes the addition of glutamate to the nucleotide precursor UDP-N-acetylmuramoyl-L-alanine (UMA).</text>
</comment>
<evidence type="ECO:0000259" key="9">
    <source>
        <dbReference type="Pfam" id="PF02875"/>
    </source>
</evidence>
<accession>A0A0U2RQJ1</accession>
<evidence type="ECO:0000256" key="3">
    <source>
        <dbReference type="ARBA" id="ARBA00022490"/>
    </source>
</evidence>
<dbReference type="InterPro" id="IPR036615">
    <property type="entry name" value="Mur_ligase_C_dom_sf"/>
</dbReference>
<dbReference type="InterPro" id="IPR013221">
    <property type="entry name" value="Mur_ligase_cen"/>
</dbReference>
<dbReference type="GO" id="GO:0005524">
    <property type="term" value="F:ATP binding"/>
    <property type="evidence" value="ECO:0007669"/>
    <property type="project" value="UniProtKB-UniRule"/>
</dbReference>
<comment type="subcellular location">
    <subcellularLocation>
        <location evidence="1 7 8">Cytoplasm</location>
    </subcellularLocation>
</comment>